<protein>
    <recommendedName>
        <fullName evidence="5">Chemotaxis protein methyltransferase</fullName>
        <ecNumber evidence="5">2.1.1.80</ecNumber>
    </recommendedName>
</protein>
<dbReference type="GO" id="GO:0008983">
    <property type="term" value="F:protein-glutamate O-methyltransferase activity"/>
    <property type="evidence" value="ECO:0007669"/>
    <property type="project" value="UniProtKB-EC"/>
</dbReference>
<feature type="binding site" evidence="6">
    <location>
        <begin position="223"/>
        <end position="224"/>
    </location>
    <ligand>
        <name>S-adenosyl-L-methionine</name>
        <dbReference type="ChEBI" id="CHEBI:59789"/>
    </ligand>
</feature>
<dbReference type="InterPro" id="IPR029063">
    <property type="entry name" value="SAM-dependent_MTases_sf"/>
</dbReference>
<dbReference type="Proteomes" id="UP000265411">
    <property type="component" value="Unassembled WGS sequence"/>
</dbReference>
<feature type="binding site" evidence="6">
    <location>
        <begin position="205"/>
        <end position="206"/>
    </location>
    <ligand>
        <name>S-adenosyl-L-methionine</name>
        <dbReference type="ChEBI" id="CHEBI:59789"/>
    </ligand>
</feature>
<name>A0A395RAU5_9PSED</name>
<evidence type="ECO:0000313" key="9">
    <source>
        <dbReference type="Proteomes" id="UP000265411"/>
    </source>
</evidence>
<reference evidence="8 9" key="1">
    <citation type="journal article" date="2018" name="Syst. Appl. Microbiol.">
        <title>Pseudomonas gallaeciensis sp. nov., isolated from crude-oil-contaminated intertidal sand samples after the Prestige oil spill.</title>
        <authorList>
            <person name="Mulet M."/>
            <person name="Sanchez D."/>
            <person name="Rodriguez A.C."/>
            <person name="Nogales B."/>
            <person name="Bosch R."/>
            <person name="Busquets A."/>
            <person name="Gomila M."/>
            <person name="Lalucat J."/>
            <person name="Garcia-Valdes E."/>
        </authorList>
    </citation>
    <scope>NUCLEOTIDE SEQUENCE [LARGE SCALE GENOMIC DNA]</scope>
    <source>
        <strain evidence="8 9">V113</strain>
    </source>
</reference>
<feature type="binding site" evidence="6">
    <location>
        <position position="121"/>
    </location>
    <ligand>
        <name>S-adenosyl-L-methionine</name>
        <dbReference type="ChEBI" id="CHEBI:59789"/>
    </ligand>
</feature>
<keyword evidence="9" id="KW-1185">Reference proteome</keyword>
<feature type="binding site" evidence="6">
    <location>
        <position position="145"/>
    </location>
    <ligand>
        <name>S-adenosyl-L-methionine</name>
        <dbReference type="ChEBI" id="CHEBI:59789"/>
    </ligand>
</feature>
<dbReference type="Pfam" id="PF01739">
    <property type="entry name" value="CheR"/>
    <property type="match status" value="1"/>
</dbReference>
<sequence length="281" mass="32347">MTRTEIPEREFSYAWEDFESVRKLLYSSTGISMADSKFQLVYSRLARRLRALRLHSVNDYLNYLKNHSEEQEHFVNALTTNLTAFFREPHHFDALARFLKEKAGRGRRFTLWCAAASTGEEPYSMAMVALEALGDSPPVSIIATDIDSQVLQQARQGVYAAERCKGLSNERLKQFCLRGRAGTPQQGMVKMRPALQRLIEFRTLNLLSSQWALQPPFDIIFCRNVMIYFDKPTQRRLLERMVPMLVDDGLYIAGHSESFTNAGNLVRLVDRTVYVPVRKVK</sequence>
<keyword evidence="3 5" id="KW-0808">Transferase</keyword>
<comment type="function">
    <text evidence="5">Methylation of the membrane-bound methyl-accepting chemotaxis proteins (MCP) to form gamma-glutamyl methyl ester residues in MCP.</text>
</comment>
<accession>A0A395RAU5</accession>
<feature type="domain" description="CheR-type methyltransferase" evidence="7">
    <location>
        <begin position="6"/>
        <end position="279"/>
    </location>
</feature>
<organism evidence="8 9">
    <name type="scientific">Pseudomonas abyssi</name>
    <dbReference type="NCBI Taxonomy" id="170540"/>
    <lineage>
        <taxon>Bacteria</taxon>
        <taxon>Pseudomonadati</taxon>
        <taxon>Pseudomonadota</taxon>
        <taxon>Gammaproteobacteria</taxon>
        <taxon>Pseudomonadales</taxon>
        <taxon>Pseudomonadaceae</taxon>
        <taxon>Pseudomonas</taxon>
    </lineage>
</organism>
<feature type="binding site" evidence="6">
    <location>
        <position position="87"/>
    </location>
    <ligand>
        <name>S-adenosyl-L-methionine</name>
        <dbReference type="ChEBI" id="CHEBI:59789"/>
    </ligand>
</feature>
<dbReference type="PANTHER" id="PTHR24422">
    <property type="entry name" value="CHEMOTAXIS PROTEIN METHYLTRANSFERASE"/>
    <property type="match status" value="1"/>
</dbReference>
<proteinExistence type="predicted"/>
<dbReference type="PIRSF" id="PIRSF000410">
    <property type="entry name" value="CheR"/>
    <property type="match status" value="1"/>
</dbReference>
<dbReference type="Gene3D" id="1.10.155.10">
    <property type="entry name" value="Chemotaxis receptor methyltransferase CheR, N-terminal domain"/>
    <property type="match status" value="1"/>
</dbReference>
<evidence type="ECO:0000256" key="2">
    <source>
        <dbReference type="ARBA" id="ARBA00022603"/>
    </source>
</evidence>
<evidence type="ECO:0000256" key="6">
    <source>
        <dbReference type="PIRSR" id="PIRSR000410-1"/>
    </source>
</evidence>
<evidence type="ECO:0000256" key="3">
    <source>
        <dbReference type="ARBA" id="ARBA00022679"/>
    </source>
</evidence>
<keyword evidence="2 5" id="KW-0489">Methyltransferase</keyword>
<dbReference type="InterPro" id="IPR022641">
    <property type="entry name" value="CheR_N"/>
</dbReference>
<dbReference type="SUPFAM" id="SSF47757">
    <property type="entry name" value="Chemotaxis receptor methyltransferase CheR, N-terminal domain"/>
    <property type="match status" value="1"/>
</dbReference>
<dbReference type="InterPro" id="IPR050903">
    <property type="entry name" value="Bact_Chemotaxis_MeTrfase"/>
</dbReference>
<dbReference type="InterPro" id="IPR036804">
    <property type="entry name" value="CheR_N_sf"/>
</dbReference>
<dbReference type="PRINTS" id="PR00996">
    <property type="entry name" value="CHERMTFRASE"/>
</dbReference>
<dbReference type="EMBL" id="LMAZ01000001">
    <property type="protein sequence ID" value="RGP57163.1"/>
    <property type="molecule type" value="Genomic_DNA"/>
</dbReference>
<dbReference type="RefSeq" id="WP_118129885.1">
    <property type="nucleotide sequence ID" value="NZ_LMAZ01000001.1"/>
</dbReference>
<dbReference type="OrthoDB" id="9816309at2"/>
<feature type="binding site" evidence="6">
    <location>
        <position position="81"/>
    </location>
    <ligand>
        <name>S-adenosyl-L-methionine</name>
        <dbReference type="ChEBI" id="CHEBI:59789"/>
    </ligand>
</feature>
<evidence type="ECO:0000259" key="7">
    <source>
        <dbReference type="PROSITE" id="PS50123"/>
    </source>
</evidence>
<dbReference type="GO" id="GO:0032259">
    <property type="term" value="P:methylation"/>
    <property type="evidence" value="ECO:0007669"/>
    <property type="project" value="UniProtKB-KW"/>
</dbReference>
<dbReference type="EC" id="2.1.1.80" evidence="5"/>
<comment type="caution">
    <text evidence="8">The sequence shown here is derived from an EMBL/GenBank/DDBJ whole genome shotgun (WGS) entry which is preliminary data.</text>
</comment>
<dbReference type="Gene3D" id="3.40.50.150">
    <property type="entry name" value="Vaccinia Virus protein VP39"/>
    <property type="match status" value="1"/>
</dbReference>
<dbReference type="InterPro" id="IPR000780">
    <property type="entry name" value="CheR_MeTrfase"/>
</dbReference>
<dbReference type="SMART" id="SM00138">
    <property type="entry name" value="MeTrc"/>
    <property type="match status" value="1"/>
</dbReference>
<feature type="binding site" evidence="6">
    <location>
        <position position="83"/>
    </location>
    <ligand>
        <name>S-adenosyl-L-methionine</name>
        <dbReference type="ChEBI" id="CHEBI:59789"/>
    </ligand>
</feature>
<evidence type="ECO:0000313" key="8">
    <source>
        <dbReference type="EMBL" id="RGP57163.1"/>
    </source>
</evidence>
<keyword evidence="4 5" id="KW-0949">S-adenosyl-L-methionine</keyword>
<evidence type="ECO:0000256" key="5">
    <source>
        <dbReference type="PIRNR" id="PIRNR000410"/>
    </source>
</evidence>
<dbReference type="SUPFAM" id="SSF53335">
    <property type="entry name" value="S-adenosyl-L-methionine-dependent methyltransferases"/>
    <property type="match status" value="1"/>
</dbReference>
<comment type="catalytic activity">
    <reaction evidence="1 5">
        <text>L-glutamyl-[protein] + S-adenosyl-L-methionine = [protein]-L-glutamate 5-O-methyl ester + S-adenosyl-L-homocysteine</text>
        <dbReference type="Rhea" id="RHEA:24452"/>
        <dbReference type="Rhea" id="RHEA-COMP:10208"/>
        <dbReference type="Rhea" id="RHEA-COMP:10311"/>
        <dbReference type="ChEBI" id="CHEBI:29973"/>
        <dbReference type="ChEBI" id="CHEBI:57856"/>
        <dbReference type="ChEBI" id="CHEBI:59789"/>
        <dbReference type="ChEBI" id="CHEBI:82795"/>
        <dbReference type="EC" id="2.1.1.80"/>
    </reaction>
</comment>
<evidence type="ECO:0000256" key="4">
    <source>
        <dbReference type="ARBA" id="ARBA00022691"/>
    </source>
</evidence>
<dbReference type="InterPro" id="IPR026024">
    <property type="entry name" value="Chemotaxis_MeTrfase_CheR"/>
</dbReference>
<dbReference type="PROSITE" id="PS50123">
    <property type="entry name" value="CHER"/>
    <property type="match status" value="1"/>
</dbReference>
<dbReference type="AlphaFoldDB" id="A0A395RAU5"/>
<dbReference type="PANTHER" id="PTHR24422:SF19">
    <property type="entry name" value="CHEMOTAXIS PROTEIN METHYLTRANSFERASE"/>
    <property type="match status" value="1"/>
</dbReference>
<evidence type="ECO:0000256" key="1">
    <source>
        <dbReference type="ARBA" id="ARBA00001541"/>
    </source>
</evidence>
<dbReference type="InterPro" id="IPR022642">
    <property type="entry name" value="CheR_C"/>
</dbReference>
<gene>
    <name evidence="8" type="ORF">ASB58_07500</name>
</gene>
<dbReference type="Pfam" id="PF03705">
    <property type="entry name" value="CheR_N"/>
    <property type="match status" value="1"/>
</dbReference>